<reference evidence="3" key="1">
    <citation type="journal article" date="2023" name="Mol. Phylogenet. Evol.">
        <title>Genome-scale phylogeny and comparative genomics of the fungal order Sordariales.</title>
        <authorList>
            <person name="Hensen N."/>
            <person name="Bonometti L."/>
            <person name="Westerberg I."/>
            <person name="Brannstrom I.O."/>
            <person name="Guillou S."/>
            <person name="Cros-Aarteil S."/>
            <person name="Calhoun S."/>
            <person name="Haridas S."/>
            <person name="Kuo A."/>
            <person name="Mondo S."/>
            <person name="Pangilinan J."/>
            <person name="Riley R."/>
            <person name="LaButti K."/>
            <person name="Andreopoulos B."/>
            <person name="Lipzen A."/>
            <person name="Chen C."/>
            <person name="Yan M."/>
            <person name="Daum C."/>
            <person name="Ng V."/>
            <person name="Clum A."/>
            <person name="Steindorff A."/>
            <person name="Ohm R.A."/>
            <person name="Martin F."/>
            <person name="Silar P."/>
            <person name="Natvig D.O."/>
            <person name="Lalanne C."/>
            <person name="Gautier V."/>
            <person name="Ament-Velasquez S.L."/>
            <person name="Kruys A."/>
            <person name="Hutchinson M.I."/>
            <person name="Powell A.J."/>
            <person name="Barry K."/>
            <person name="Miller A.N."/>
            <person name="Grigoriev I.V."/>
            <person name="Debuchy R."/>
            <person name="Gladieux P."/>
            <person name="Hiltunen Thoren M."/>
            <person name="Johannesson H."/>
        </authorList>
    </citation>
    <scope>NUCLEOTIDE SEQUENCE</scope>
    <source>
        <strain evidence="3">CBS 118394</strain>
    </source>
</reference>
<gene>
    <name evidence="3" type="ORF">B0H66DRAFT_382716</name>
</gene>
<dbReference type="EMBL" id="JAUEDM010000008">
    <property type="protein sequence ID" value="KAK3312892.1"/>
    <property type="molecule type" value="Genomic_DNA"/>
</dbReference>
<proteinExistence type="predicted"/>
<evidence type="ECO:0000259" key="2">
    <source>
        <dbReference type="SMART" id="SM00355"/>
    </source>
</evidence>
<feature type="compositionally biased region" description="Basic and acidic residues" evidence="1">
    <location>
        <begin position="481"/>
        <end position="490"/>
    </location>
</feature>
<feature type="region of interest" description="Disordered" evidence="1">
    <location>
        <begin position="705"/>
        <end position="725"/>
    </location>
</feature>
<feature type="region of interest" description="Disordered" evidence="1">
    <location>
        <begin position="474"/>
        <end position="520"/>
    </location>
</feature>
<dbReference type="Pfam" id="PF22893">
    <property type="entry name" value="ULD_2"/>
    <property type="match status" value="1"/>
</dbReference>
<organism evidence="3 4">
    <name type="scientific">Apodospora peruviana</name>
    <dbReference type="NCBI Taxonomy" id="516989"/>
    <lineage>
        <taxon>Eukaryota</taxon>
        <taxon>Fungi</taxon>
        <taxon>Dikarya</taxon>
        <taxon>Ascomycota</taxon>
        <taxon>Pezizomycotina</taxon>
        <taxon>Sordariomycetes</taxon>
        <taxon>Sordariomycetidae</taxon>
        <taxon>Sordariales</taxon>
        <taxon>Lasiosphaeriaceae</taxon>
        <taxon>Apodospora</taxon>
    </lineage>
</organism>
<dbReference type="AlphaFoldDB" id="A0AAE0HU27"/>
<feature type="domain" description="C2H2-type" evidence="2">
    <location>
        <begin position="337"/>
        <end position="365"/>
    </location>
</feature>
<feature type="compositionally biased region" description="Pro residues" evidence="1">
    <location>
        <begin position="710"/>
        <end position="719"/>
    </location>
</feature>
<sequence>MASSSPSQASISEICQACSSGFDNIISALLDPSRTPSWEAGRFAKLQSRSTFLSAVEDCRGRFRVWSFNLGAHQPVDSQKSLDFRLRDAPRMRDSVVRVLHRLVGMVARASVLTADDSSIRSIKHITLDSEGDGPTDELSATSLGIRSCLDHLFSISILIRRQRPKGRLPSTTSGFVPVESSLDITGVWDKFPKVRRETPWLAQRLGNAIGQRRHVIQYRQEHRQNLADISRNPETLKADAKSTIATTFVEHPNSANDQVSLADKRTSFYTFATSFMSSRSQDVEIGHKIPDLDRLVLDGVQLAYGTPFECPYCRTIQMARNQVEWRRHVFSDLQTYICTFEYCPTSTRLFPTRREWMEHELAKHRRRWVCIFCNPRVVEYDSEEQIKHHLQSLHTQSFIATQQDLILEACERNQHEFPRGSCPLCDEWDMPRSDVTAPASRDAKRFYRHLGHHLQHLALEALPLHIEGLDVEDVSNESEAEGRSQREWTDDSDNGSAGPSEADGANEAEGTDEIDKNSMRGSLERYRTLSLSSLHASSLDIDLVPAETSRTVYDVADLRRGSSPISWRSRGEESDGWAETAAQAIWRAAGDERHVDAGSKARLREVAKLQEEEDPRKTEKAPIRFKDAVGRKFSLPFHLVQTWEGMEDLVKQAFLHLDHVIVPHVQEGHYDLVGPNREIILPSVWEKVIEPGWSITMHMWPMDEAPPLRNQPPKPPAPRELLPR</sequence>
<evidence type="ECO:0000256" key="1">
    <source>
        <dbReference type="SAM" id="MobiDB-lite"/>
    </source>
</evidence>
<name>A0AAE0HU27_9PEZI</name>
<protein>
    <recommendedName>
        <fullName evidence="2">C2H2-type domain-containing protein</fullName>
    </recommendedName>
</protein>
<comment type="caution">
    <text evidence="3">The sequence shown here is derived from an EMBL/GenBank/DDBJ whole genome shotgun (WGS) entry which is preliminary data.</text>
</comment>
<keyword evidence="4" id="KW-1185">Reference proteome</keyword>
<dbReference type="PANTHER" id="PTHR35391">
    <property type="entry name" value="C2H2-TYPE DOMAIN-CONTAINING PROTEIN-RELATED"/>
    <property type="match status" value="1"/>
</dbReference>
<evidence type="ECO:0000313" key="3">
    <source>
        <dbReference type="EMBL" id="KAK3312892.1"/>
    </source>
</evidence>
<dbReference type="InterPro" id="IPR058925">
    <property type="entry name" value="zf-C2H2_AcuF"/>
</dbReference>
<accession>A0AAE0HU27</accession>
<dbReference type="PANTHER" id="PTHR35391:SF7">
    <property type="entry name" value="C2H2-TYPE DOMAIN-CONTAINING PROTEIN"/>
    <property type="match status" value="1"/>
</dbReference>
<dbReference type="InterPro" id="IPR054464">
    <property type="entry name" value="ULD_fung"/>
</dbReference>
<evidence type="ECO:0000313" key="4">
    <source>
        <dbReference type="Proteomes" id="UP001283341"/>
    </source>
</evidence>
<reference evidence="3" key="2">
    <citation type="submission" date="2023-06" db="EMBL/GenBank/DDBJ databases">
        <authorList>
            <consortium name="Lawrence Berkeley National Laboratory"/>
            <person name="Haridas S."/>
            <person name="Hensen N."/>
            <person name="Bonometti L."/>
            <person name="Westerberg I."/>
            <person name="Brannstrom I.O."/>
            <person name="Guillou S."/>
            <person name="Cros-Aarteil S."/>
            <person name="Calhoun S."/>
            <person name="Kuo A."/>
            <person name="Mondo S."/>
            <person name="Pangilinan J."/>
            <person name="Riley R."/>
            <person name="Labutti K."/>
            <person name="Andreopoulos B."/>
            <person name="Lipzen A."/>
            <person name="Chen C."/>
            <person name="Yanf M."/>
            <person name="Daum C."/>
            <person name="Ng V."/>
            <person name="Clum A."/>
            <person name="Steindorff A."/>
            <person name="Ohm R."/>
            <person name="Martin F."/>
            <person name="Silar P."/>
            <person name="Natvig D."/>
            <person name="Lalanne C."/>
            <person name="Gautier V."/>
            <person name="Ament-Velasquez S.L."/>
            <person name="Kruys A."/>
            <person name="Hutchinson M.I."/>
            <person name="Powell A.J."/>
            <person name="Barry K."/>
            <person name="Miller A.N."/>
            <person name="Grigoriev I.V."/>
            <person name="Debuchy R."/>
            <person name="Gladieux P."/>
            <person name="Thoren M.H."/>
            <person name="Johannesson H."/>
        </authorList>
    </citation>
    <scope>NUCLEOTIDE SEQUENCE</scope>
    <source>
        <strain evidence="3">CBS 118394</strain>
    </source>
</reference>
<feature type="domain" description="C2H2-type" evidence="2">
    <location>
        <begin position="369"/>
        <end position="395"/>
    </location>
</feature>
<dbReference type="SMART" id="SM00355">
    <property type="entry name" value="ZnF_C2H2"/>
    <property type="match status" value="2"/>
</dbReference>
<dbReference type="Pfam" id="PF26082">
    <property type="entry name" value="zf-C2H2_AcuF"/>
    <property type="match status" value="1"/>
</dbReference>
<dbReference type="Proteomes" id="UP001283341">
    <property type="component" value="Unassembled WGS sequence"/>
</dbReference>
<dbReference type="InterPro" id="IPR013087">
    <property type="entry name" value="Znf_C2H2_type"/>
</dbReference>